<sequence>MGMNFNTPLRHIREGTKSLLRNGWMSVASITSIIVSLFILGVFALLVLNVNSFADDADNQVQINVYMGAKVDEALLAKIQSEIGLMEEVSRVTLIGKSEGLKDFKEKLGEEGKDLLEGYTEETNPIPDTLKVEVIEPTTAPYLASKIEDLNKKYPDNPIYKVRYGQGTVEKLFKITRAVRNIGFAFVAGLGVMAMFLISNTIRVTILARRREIGIMKLVGATNRFIRWPFFVEGALIGLIGSGITVGILFLGYNQVVGAIQGDITMGFRLVPLNDVSLELGGLIVGLGLLIGIWGSTMSIRKFLKV</sequence>
<evidence type="ECO:0000256" key="9">
    <source>
        <dbReference type="ARBA" id="ARBA00023306"/>
    </source>
</evidence>
<feature type="transmembrane region" description="Helical" evidence="11">
    <location>
        <begin position="182"/>
        <end position="207"/>
    </location>
</feature>
<name>A0ABQ1YP64_9BACL</name>
<evidence type="ECO:0000256" key="2">
    <source>
        <dbReference type="ARBA" id="ARBA00007379"/>
    </source>
</evidence>
<evidence type="ECO:0000256" key="4">
    <source>
        <dbReference type="ARBA" id="ARBA00022475"/>
    </source>
</evidence>
<evidence type="ECO:0000313" key="15">
    <source>
        <dbReference type="Proteomes" id="UP000659344"/>
    </source>
</evidence>
<evidence type="ECO:0000256" key="5">
    <source>
        <dbReference type="ARBA" id="ARBA00022618"/>
    </source>
</evidence>
<comment type="similarity">
    <text evidence="2 10">Belongs to the ABC-4 integral membrane protein family. FtsX subfamily.</text>
</comment>
<feature type="transmembrane region" description="Helical" evidence="11">
    <location>
        <begin position="228"/>
        <end position="253"/>
    </location>
</feature>
<evidence type="ECO:0000259" key="13">
    <source>
        <dbReference type="Pfam" id="PF18075"/>
    </source>
</evidence>
<comment type="caution">
    <text evidence="14">The sequence shown here is derived from an EMBL/GenBank/DDBJ whole genome shotgun (WGS) entry which is preliminary data.</text>
</comment>
<evidence type="ECO:0000259" key="12">
    <source>
        <dbReference type="Pfam" id="PF02687"/>
    </source>
</evidence>
<feature type="domain" description="FtsX extracellular" evidence="13">
    <location>
        <begin position="61"/>
        <end position="151"/>
    </location>
</feature>
<accession>A0ABQ1YP64</accession>
<feature type="domain" description="ABC3 transporter permease C-terminal" evidence="12">
    <location>
        <begin position="185"/>
        <end position="305"/>
    </location>
</feature>
<feature type="transmembrane region" description="Helical" evidence="11">
    <location>
        <begin position="23"/>
        <end position="48"/>
    </location>
</feature>
<keyword evidence="9 10" id="KW-0131">Cell cycle</keyword>
<dbReference type="PANTHER" id="PTHR47755">
    <property type="entry name" value="CELL DIVISION PROTEIN FTSX"/>
    <property type="match status" value="1"/>
</dbReference>
<comment type="function">
    <text evidence="10">Part of the ABC transporter FtsEX involved in asymmetric cellular division facilitating the initiation of sporulation.</text>
</comment>
<evidence type="ECO:0000256" key="11">
    <source>
        <dbReference type="SAM" id="Phobius"/>
    </source>
</evidence>
<dbReference type="InterPro" id="IPR003838">
    <property type="entry name" value="ABC3_permease_C"/>
</dbReference>
<evidence type="ECO:0000256" key="6">
    <source>
        <dbReference type="ARBA" id="ARBA00022692"/>
    </source>
</evidence>
<comment type="subcellular location">
    <subcellularLocation>
        <location evidence="1">Cell membrane</location>
        <topology evidence="1">Multi-pass membrane protein</topology>
    </subcellularLocation>
</comment>
<keyword evidence="8 10" id="KW-0472">Membrane</keyword>
<evidence type="ECO:0000256" key="7">
    <source>
        <dbReference type="ARBA" id="ARBA00022989"/>
    </source>
</evidence>
<keyword evidence="5 10" id="KW-0132">Cell division</keyword>
<gene>
    <name evidence="14" type="primary">ftsX</name>
    <name evidence="14" type="ORF">GCM10008013_38180</name>
</gene>
<evidence type="ECO:0000313" key="14">
    <source>
        <dbReference type="EMBL" id="GGH33227.1"/>
    </source>
</evidence>
<keyword evidence="7 11" id="KW-1133">Transmembrane helix</keyword>
<dbReference type="Proteomes" id="UP000659344">
    <property type="component" value="Unassembled WGS sequence"/>
</dbReference>
<keyword evidence="6 11" id="KW-0812">Transmembrane</keyword>
<dbReference type="Pfam" id="PF18075">
    <property type="entry name" value="FtsX_ECD"/>
    <property type="match status" value="1"/>
</dbReference>
<organism evidence="14 15">
    <name type="scientific">Paenibacillus segetis</name>
    <dbReference type="NCBI Taxonomy" id="1325360"/>
    <lineage>
        <taxon>Bacteria</taxon>
        <taxon>Bacillati</taxon>
        <taxon>Bacillota</taxon>
        <taxon>Bacilli</taxon>
        <taxon>Bacillales</taxon>
        <taxon>Paenibacillaceae</taxon>
        <taxon>Paenibacillus</taxon>
    </lineage>
</organism>
<dbReference type="GO" id="GO:0051301">
    <property type="term" value="P:cell division"/>
    <property type="evidence" value="ECO:0007669"/>
    <property type="project" value="UniProtKB-KW"/>
</dbReference>
<dbReference type="InterPro" id="IPR040690">
    <property type="entry name" value="FtsX_ECD"/>
</dbReference>
<dbReference type="PIRSF" id="PIRSF003097">
    <property type="entry name" value="FtsX"/>
    <property type="match status" value="1"/>
</dbReference>
<dbReference type="InterPro" id="IPR058204">
    <property type="entry name" value="FtsX_firmicutes-type"/>
</dbReference>
<evidence type="ECO:0000256" key="1">
    <source>
        <dbReference type="ARBA" id="ARBA00004651"/>
    </source>
</evidence>
<evidence type="ECO:0000256" key="8">
    <source>
        <dbReference type="ARBA" id="ARBA00023136"/>
    </source>
</evidence>
<dbReference type="Pfam" id="PF02687">
    <property type="entry name" value="FtsX"/>
    <property type="match status" value="1"/>
</dbReference>
<evidence type="ECO:0000256" key="3">
    <source>
        <dbReference type="ARBA" id="ARBA00021907"/>
    </source>
</evidence>
<dbReference type="PANTHER" id="PTHR47755:SF1">
    <property type="entry name" value="CELL DIVISION PROTEIN FTSX"/>
    <property type="match status" value="1"/>
</dbReference>
<dbReference type="Gene3D" id="3.30.70.3040">
    <property type="match status" value="1"/>
</dbReference>
<feature type="transmembrane region" description="Helical" evidence="11">
    <location>
        <begin position="280"/>
        <end position="300"/>
    </location>
</feature>
<evidence type="ECO:0000256" key="10">
    <source>
        <dbReference type="PIRNR" id="PIRNR003097"/>
    </source>
</evidence>
<keyword evidence="4 10" id="KW-1003">Cell membrane</keyword>
<dbReference type="NCBIfam" id="NF038347">
    <property type="entry name" value="FtsX_Gpos"/>
    <property type="match status" value="1"/>
</dbReference>
<keyword evidence="15" id="KW-1185">Reference proteome</keyword>
<dbReference type="InterPro" id="IPR004513">
    <property type="entry name" value="FtsX"/>
</dbReference>
<proteinExistence type="inferred from homology"/>
<reference evidence="15" key="1">
    <citation type="journal article" date="2019" name="Int. J. Syst. Evol. Microbiol.">
        <title>The Global Catalogue of Microorganisms (GCM) 10K type strain sequencing project: providing services to taxonomists for standard genome sequencing and annotation.</title>
        <authorList>
            <consortium name="The Broad Institute Genomics Platform"/>
            <consortium name="The Broad Institute Genome Sequencing Center for Infectious Disease"/>
            <person name="Wu L."/>
            <person name="Ma J."/>
        </authorList>
    </citation>
    <scope>NUCLEOTIDE SEQUENCE [LARGE SCALE GENOMIC DNA]</scope>
    <source>
        <strain evidence="15">CGMCC 1.12769</strain>
    </source>
</reference>
<protein>
    <recommendedName>
        <fullName evidence="3 10">Cell division protein FtsX</fullName>
    </recommendedName>
</protein>
<dbReference type="EMBL" id="BMFT01000002">
    <property type="protein sequence ID" value="GGH33227.1"/>
    <property type="molecule type" value="Genomic_DNA"/>
</dbReference>